<gene>
    <name evidence="1" type="ORF">HMPREF9336_00905</name>
</gene>
<evidence type="ECO:0000313" key="2">
    <source>
        <dbReference type="Proteomes" id="UP000004816"/>
    </source>
</evidence>
<keyword evidence="2" id="KW-1185">Reference proteome</keyword>
<accession>E5XN35</accession>
<dbReference type="OrthoDB" id="3423180at2"/>
<dbReference type="STRING" id="679197.HMPREF9336_00905"/>
<protein>
    <recommendedName>
        <fullName evidence="3">SCO1664 family protein</fullName>
    </recommendedName>
</protein>
<evidence type="ECO:0000313" key="1">
    <source>
        <dbReference type="EMBL" id="EFV14242.1"/>
    </source>
</evidence>
<dbReference type="Proteomes" id="UP000004816">
    <property type="component" value="Unassembled WGS sequence"/>
</dbReference>
<sequence length="273" mass="29739">MSRSSSETERLLRCAELKALGRLRSASNVVFLCEFADPESGPAERLCVYKPVRGERPLWDFPEGSLAGREYASYVISEALGWSLIPPTALRDGPYGWGMAQQWVRSPDGSGDEDPAVGFVGVFLRDEVPAGWRGIVVGSDEDGADVALAHADHPRLRQLAVLDVLLNNADRKGGHVLPEAGGEVRGIDHGVCLHEDPKLRTVLWGWAGEPIPEDQLADIARLEAELDGQLGETLSEHLSGEEIVALAERAGRLRAERIMPIPSSDRALPWPLM</sequence>
<reference evidence="1 2" key="1">
    <citation type="journal article" date="2011" name="Stand. Genomic Sci.">
        <title>High quality draft genome sequence of Segniliparus rugosus CDC 945(T)= (ATCC BAA-974(T)).</title>
        <authorList>
            <person name="Earl A.M."/>
            <person name="Desjardins C.A."/>
            <person name="Fitzgerald M.G."/>
            <person name="Arachchi H.M."/>
            <person name="Zeng Q."/>
            <person name="Mehta T."/>
            <person name="Griggs A."/>
            <person name="Birren B.W."/>
            <person name="Toney N.C."/>
            <person name="Carr J."/>
            <person name="Posey J."/>
            <person name="Butler W.R."/>
        </authorList>
    </citation>
    <scope>NUCLEOTIDE SEQUENCE [LARGE SCALE GENOMIC DNA]</scope>
    <source>
        <strain evidence="2">ATCC BAA-974 / DSM 45345 / CCUG 50838 / CIP 108380 / JCM 13579 / CDC 945</strain>
    </source>
</reference>
<dbReference type="NCBIfam" id="TIGR03843">
    <property type="entry name" value="SCO1664 family protein"/>
    <property type="match status" value="1"/>
</dbReference>
<dbReference type="InterPro" id="IPR022292">
    <property type="entry name" value="CHP03843"/>
</dbReference>
<dbReference type="eggNOG" id="COG5032">
    <property type="taxonomic scope" value="Bacteria"/>
</dbReference>
<dbReference type="EMBL" id="ACZI02000003">
    <property type="protein sequence ID" value="EFV14242.1"/>
    <property type="molecule type" value="Genomic_DNA"/>
</dbReference>
<name>E5XN35_SEGRC</name>
<proteinExistence type="predicted"/>
<dbReference type="AlphaFoldDB" id="E5XN35"/>
<organism evidence="1 2">
    <name type="scientific">Segniliparus rugosus (strain ATCC BAA-974 / DSM 45345 / CCUG 50838 / CIP 108380 / JCM 13579 / CDC 945)</name>
    <dbReference type="NCBI Taxonomy" id="679197"/>
    <lineage>
        <taxon>Bacteria</taxon>
        <taxon>Bacillati</taxon>
        <taxon>Actinomycetota</taxon>
        <taxon>Actinomycetes</taxon>
        <taxon>Mycobacteriales</taxon>
        <taxon>Segniliparaceae</taxon>
        <taxon>Segniliparus</taxon>
    </lineage>
</organism>
<evidence type="ECO:0008006" key="3">
    <source>
        <dbReference type="Google" id="ProtNLM"/>
    </source>
</evidence>
<dbReference type="RefSeq" id="WP_007468254.1">
    <property type="nucleotide sequence ID" value="NZ_KI391954.1"/>
</dbReference>
<comment type="caution">
    <text evidence="1">The sequence shown here is derived from an EMBL/GenBank/DDBJ whole genome shotgun (WGS) entry which is preliminary data.</text>
</comment>
<dbReference type="HOGENOM" id="CLU_085318_0_0_11"/>